<dbReference type="SUPFAM" id="SSF52540">
    <property type="entry name" value="P-loop containing nucleoside triphosphate hydrolases"/>
    <property type="match status" value="1"/>
</dbReference>
<dbReference type="NCBIfam" id="TIGR03156">
    <property type="entry name" value="GTP_HflX"/>
    <property type="match status" value="1"/>
</dbReference>
<dbReference type="InterPro" id="IPR025121">
    <property type="entry name" value="GTPase_HflX_N"/>
</dbReference>
<comment type="caution">
    <text evidence="11">The sequence shown here is derived from an EMBL/GenBank/DDBJ whole genome shotgun (WGS) entry which is preliminary data.</text>
</comment>
<dbReference type="GO" id="GO:0005737">
    <property type="term" value="C:cytoplasm"/>
    <property type="evidence" value="ECO:0007669"/>
    <property type="project" value="UniProtKB-SubCell"/>
</dbReference>
<evidence type="ECO:0000256" key="8">
    <source>
        <dbReference type="PIRSR" id="PIRSR006809-2"/>
    </source>
</evidence>
<comment type="cofactor">
    <cofactor evidence="8">
        <name>Mg(2+)</name>
        <dbReference type="ChEBI" id="CHEBI:18420"/>
    </cofactor>
</comment>
<proteinExistence type="inferred from homology"/>
<organism evidence="11 12">
    <name type="scientific">Companilactobacillus kimchii</name>
    <dbReference type="NCBI Taxonomy" id="2801452"/>
    <lineage>
        <taxon>Bacteria</taxon>
        <taxon>Bacillati</taxon>
        <taxon>Bacillota</taxon>
        <taxon>Bacilli</taxon>
        <taxon>Lactobacillales</taxon>
        <taxon>Lactobacillaceae</taxon>
        <taxon>Companilactobacillus</taxon>
    </lineage>
</organism>
<evidence type="ECO:0000256" key="3">
    <source>
        <dbReference type="ARBA" id="ARBA00022741"/>
    </source>
</evidence>
<dbReference type="Proteomes" id="UP000196649">
    <property type="component" value="Unassembled WGS sequence"/>
</dbReference>
<accession>A0A210P8T8</accession>
<feature type="binding site" evidence="7">
    <location>
        <begin position="329"/>
        <end position="332"/>
    </location>
    <ligand>
        <name>GTP</name>
        <dbReference type="ChEBI" id="CHEBI:37565"/>
    </ligand>
</feature>
<comment type="function">
    <text evidence="6">GTPase that associates with the 50S ribosomal subunit and may have a role during protein synthesis or ribosome biogenesis.</text>
</comment>
<evidence type="ECO:0000256" key="1">
    <source>
        <dbReference type="ARBA" id="ARBA00022490"/>
    </source>
</evidence>
<dbReference type="CDD" id="cd01878">
    <property type="entry name" value="HflX"/>
    <property type="match status" value="1"/>
</dbReference>
<dbReference type="RefSeq" id="WP_054642928.1">
    <property type="nucleotide sequence ID" value="NZ_LNUB01000037.1"/>
</dbReference>
<dbReference type="InterPro" id="IPR030394">
    <property type="entry name" value="G_HFLX_dom"/>
</dbReference>
<evidence type="ECO:0000313" key="11">
    <source>
        <dbReference type="EMBL" id="OWF32915.1"/>
    </source>
</evidence>
<comment type="subcellular location">
    <subcellularLocation>
        <location evidence="6">Cytoplasm</location>
    </subcellularLocation>
    <text evidence="6">May associate with membranes.</text>
</comment>
<sequence>MTESKLTYEKTRVIVAGVSHLQPDFEYTMQELASLVEANNMEVADTITQKSDSVSGATYFGSGKVTEIKEIANADDVQIIVLNDELTPSQIRNLEKETKLSFMDRTELILQVFSNRAQTKQAKLQVEIAKLQYQLPRIHPSGNPLDQQSASGGLANRGAGESKLELDRRVIRKRITALRNELKTVDKTVNVQSRRRTNTSLPLVSLVGYTNAGKSTTMNGLLNFNKEDSDDRKVFEKNMLFATLDTSVRRIDLADNTSFLLSDTVGFVSKLPHNLVESFKTTLKEAQDADILIQVIDISDEHWKNMLEVTEKTLKEVGVVDKPMIYAFNKADLKPDQQFPSIEGDNIYYSALDSKSIETLIQLIKQKIFANYKETTLLIPYDKQKVTEEILRNSQVTKKEFTNDGSLITANLSPEELERFNNYIEMESSSK</sequence>
<evidence type="ECO:0000256" key="2">
    <source>
        <dbReference type="ARBA" id="ARBA00022723"/>
    </source>
</evidence>
<dbReference type="GO" id="GO:0046872">
    <property type="term" value="F:metal ion binding"/>
    <property type="evidence" value="ECO:0007669"/>
    <property type="project" value="UniProtKB-KW"/>
</dbReference>
<dbReference type="Gene3D" id="3.40.50.11060">
    <property type="entry name" value="GTPase HflX, N-terminal domain"/>
    <property type="match status" value="1"/>
</dbReference>
<evidence type="ECO:0000256" key="5">
    <source>
        <dbReference type="ARBA" id="ARBA00023134"/>
    </source>
</evidence>
<dbReference type="InterPro" id="IPR006073">
    <property type="entry name" value="GTP-bd"/>
</dbReference>
<evidence type="ECO:0000313" key="12">
    <source>
        <dbReference type="Proteomes" id="UP000196649"/>
    </source>
</evidence>
<keyword evidence="4 8" id="KW-0460">Magnesium</keyword>
<feature type="binding site" evidence="7">
    <location>
        <begin position="263"/>
        <end position="266"/>
    </location>
    <ligand>
        <name>GTP</name>
        <dbReference type="ChEBI" id="CHEBI:37565"/>
    </ligand>
</feature>
<protein>
    <recommendedName>
        <fullName evidence="6">GTPase HflX</fullName>
    </recommendedName>
    <alternativeName>
        <fullName evidence="6">GTP-binding protein HflX</fullName>
    </alternativeName>
</protein>
<feature type="binding site" evidence="8">
    <location>
        <position position="215"/>
    </location>
    <ligand>
        <name>Mg(2+)</name>
        <dbReference type="ChEBI" id="CHEBI:18420"/>
    </ligand>
</feature>
<comment type="similarity">
    <text evidence="6">Belongs to the TRAFAC class OBG-HflX-like GTPase superfamily. HflX GTPase family.</text>
</comment>
<dbReference type="PANTHER" id="PTHR10229:SF4">
    <property type="entry name" value="GTPASE HFLX"/>
    <property type="match status" value="1"/>
</dbReference>
<dbReference type="PROSITE" id="PS51705">
    <property type="entry name" value="G_HFLX"/>
    <property type="match status" value="1"/>
</dbReference>
<dbReference type="PANTHER" id="PTHR10229">
    <property type="entry name" value="GTP-BINDING PROTEIN HFLX"/>
    <property type="match status" value="1"/>
</dbReference>
<feature type="domain" description="Hflx-type G" evidence="10">
    <location>
        <begin position="202"/>
        <end position="372"/>
    </location>
</feature>
<feature type="region of interest" description="Disordered" evidence="9">
    <location>
        <begin position="139"/>
        <end position="160"/>
    </location>
</feature>
<comment type="subunit">
    <text evidence="6">Monomer. Associates with the 50S ribosomal subunit.</text>
</comment>
<dbReference type="GO" id="GO:0043022">
    <property type="term" value="F:ribosome binding"/>
    <property type="evidence" value="ECO:0007669"/>
    <property type="project" value="TreeGrafter"/>
</dbReference>
<dbReference type="Gene3D" id="6.10.250.2860">
    <property type="match status" value="1"/>
</dbReference>
<feature type="binding site" evidence="7">
    <location>
        <begin position="208"/>
        <end position="215"/>
    </location>
    <ligand>
        <name>GTP</name>
        <dbReference type="ChEBI" id="CHEBI:37565"/>
    </ligand>
</feature>
<dbReference type="AlphaFoldDB" id="A0A210P8T8"/>
<feature type="binding site" evidence="7">
    <location>
        <begin position="241"/>
        <end position="245"/>
    </location>
    <ligand>
        <name>GTP</name>
        <dbReference type="ChEBI" id="CHEBI:37565"/>
    </ligand>
</feature>
<reference evidence="11 12" key="1">
    <citation type="submission" date="2017-03" db="EMBL/GenBank/DDBJ databases">
        <title>Genome sequence of Lactobacillus kimchii KACC 12383.</title>
        <authorList>
            <person name="Chun J."/>
        </authorList>
    </citation>
    <scope>NUCLEOTIDE SEQUENCE [LARGE SCALE GENOMIC DNA]</scope>
    <source>
        <strain evidence="11 12">KACC 12383</strain>
    </source>
</reference>
<dbReference type="InterPro" id="IPR016496">
    <property type="entry name" value="GTPase_HflX"/>
</dbReference>
<dbReference type="InterPro" id="IPR042108">
    <property type="entry name" value="GTPase_HflX_N_sf"/>
</dbReference>
<dbReference type="InterPro" id="IPR027417">
    <property type="entry name" value="P-loop_NTPase"/>
</dbReference>
<dbReference type="HAMAP" id="MF_00900">
    <property type="entry name" value="GTPase_HflX"/>
    <property type="match status" value="1"/>
</dbReference>
<dbReference type="InterPro" id="IPR032305">
    <property type="entry name" value="GTP-bd_M"/>
</dbReference>
<dbReference type="GO" id="GO:0005525">
    <property type="term" value="F:GTP binding"/>
    <property type="evidence" value="ECO:0007669"/>
    <property type="project" value="UniProtKB-UniRule"/>
</dbReference>
<evidence type="ECO:0000256" key="9">
    <source>
        <dbReference type="SAM" id="MobiDB-lite"/>
    </source>
</evidence>
<gene>
    <name evidence="6" type="primary">hflX</name>
    <name evidence="11" type="ORF">LKACC12383_01405</name>
</gene>
<dbReference type="Pfam" id="PF01926">
    <property type="entry name" value="MMR_HSR1"/>
    <property type="match status" value="1"/>
</dbReference>
<keyword evidence="1 6" id="KW-0963">Cytoplasm</keyword>
<dbReference type="Gene3D" id="3.40.50.300">
    <property type="entry name" value="P-loop containing nucleotide triphosphate hydrolases"/>
    <property type="match status" value="1"/>
</dbReference>
<evidence type="ECO:0000256" key="4">
    <source>
        <dbReference type="ARBA" id="ARBA00022842"/>
    </source>
</evidence>
<dbReference type="EMBL" id="MXAL01000006">
    <property type="protein sequence ID" value="OWF32915.1"/>
    <property type="molecule type" value="Genomic_DNA"/>
</dbReference>
<feature type="binding site" evidence="8">
    <location>
        <position position="243"/>
    </location>
    <ligand>
        <name>Mg(2+)</name>
        <dbReference type="ChEBI" id="CHEBI:18420"/>
    </ligand>
</feature>
<name>A0A210P8T8_9LACO</name>
<dbReference type="GO" id="GO:0003924">
    <property type="term" value="F:GTPase activity"/>
    <property type="evidence" value="ECO:0007669"/>
    <property type="project" value="UniProtKB-UniRule"/>
</dbReference>
<dbReference type="FunFam" id="3.40.50.11060:FF:000001">
    <property type="entry name" value="GTPase HflX"/>
    <property type="match status" value="1"/>
</dbReference>
<keyword evidence="2 8" id="KW-0479">Metal-binding</keyword>
<dbReference type="Pfam" id="PF13167">
    <property type="entry name" value="GTP-bdg_N"/>
    <property type="match status" value="1"/>
</dbReference>
<keyword evidence="5 6" id="KW-0342">GTP-binding</keyword>
<evidence type="ECO:0000259" key="10">
    <source>
        <dbReference type="PROSITE" id="PS51705"/>
    </source>
</evidence>
<keyword evidence="3 6" id="KW-0547">Nucleotide-binding</keyword>
<dbReference type="PIRSF" id="PIRSF006809">
    <property type="entry name" value="GTP-binding_hflX_prd"/>
    <property type="match status" value="1"/>
</dbReference>
<evidence type="ECO:0000256" key="6">
    <source>
        <dbReference type="HAMAP-Rule" id="MF_00900"/>
    </source>
</evidence>
<feature type="binding site" evidence="7">
    <location>
        <begin position="350"/>
        <end position="352"/>
    </location>
    <ligand>
        <name>GTP</name>
        <dbReference type="ChEBI" id="CHEBI:37565"/>
    </ligand>
</feature>
<evidence type="ECO:0000256" key="7">
    <source>
        <dbReference type="PIRSR" id="PIRSR006809-1"/>
    </source>
</evidence>
<dbReference type="Pfam" id="PF16360">
    <property type="entry name" value="GTP-bdg_M"/>
    <property type="match status" value="1"/>
</dbReference>